<gene>
    <name evidence="3" type="ORF">HX110_12440</name>
</gene>
<evidence type="ECO:0000313" key="4">
    <source>
        <dbReference type="Proteomes" id="UP001174419"/>
    </source>
</evidence>
<organism evidence="3 4">
    <name type="scientific">Acinetobacter towneri</name>
    <dbReference type="NCBI Taxonomy" id="202956"/>
    <lineage>
        <taxon>Bacteria</taxon>
        <taxon>Pseudomonadati</taxon>
        <taxon>Pseudomonadota</taxon>
        <taxon>Gammaproteobacteria</taxon>
        <taxon>Moraxellales</taxon>
        <taxon>Moraxellaceae</taxon>
        <taxon>Acinetobacter</taxon>
    </lineage>
</organism>
<reference evidence="3" key="1">
    <citation type="submission" date="2020-06" db="EMBL/GenBank/DDBJ databases">
        <authorList>
            <person name="Dong N."/>
        </authorList>
    </citation>
    <scope>NUCLEOTIDE SEQUENCE</scope>
    <source>
        <strain evidence="3">DF49-4</strain>
    </source>
</reference>
<evidence type="ECO:0000259" key="2">
    <source>
        <dbReference type="Pfam" id="PF03432"/>
    </source>
</evidence>
<dbReference type="RefSeq" id="WP_286381428.1">
    <property type="nucleotide sequence ID" value="NZ_JACANG010000032.1"/>
</dbReference>
<comment type="caution">
    <text evidence="3">The sequence shown here is derived from an EMBL/GenBank/DDBJ whole genome shotgun (WGS) entry which is preliminary data.</text>
</comment>
<protein>
    <submittedName>
        <fullName evidence="3">Mobilization protein</fullName>
    </submittedName>
</protein>
<feature type="region of interest" description="Disordered" evidence="1">
    <location>
        <begin position="378"/>
        <end position="427"/>
    </location>
</feature>
<dbReference type="Proteomes" id="UP001174419">
    <property type="component" value="Unassembled WGS sequence"/>
</dbReference>
<name>A0AB35M614_9GAMM</name>
<dbReference type="AlphaFoldDB" id="A0AB35M614"/>
<dbReference type="EMBL" id="JACANG010000032">
    <property type="protein sequence ID" value="MDM1719910.1"/>
    <property type="molecule type" value="Genomic_DNA"/>
</dbReference>
<feature type="compositionally biased region" description="Basic and acidic residues" evidence="1">
    <location>
        <begin position="410"/>
        <end position="427"/>
    </location>
</feature>
<feature type="compositionally biased region" description="Polar residues" evidence="1">
    <location>
        <begin position="332"/>
        <end position="341"/>
    </location>
</feature>
<proteinExistence type="predicted"/>
<dbReference type="Pfam" id="PF03432">
    <property type="entry name" value="Relaxase"/>
    <property type="match status" value="1"/>
</dbReference>
<feature type="domain" description="MobA/VirD2-like nuclease" evidence="2">
    <location>
        <begin position="58"/>
        <end position="151"/>
    </location>
</feature>
<evidence type="ECO:0000313" key="3">
    <source>
        <dbReference type="EMBL" id="MDM1719910.1"/>
    </source>
</evidence>
<sequence length="847" mass="96934">MKVHIKFLEHGKGSAAHASAYVLDKLDHRGNVRAGVQVLRGDATTFNAVCHASPHLWKYTSGVLAWSKDDDPTDEQILEVLNDFEKHAFAGLDQSQYHLFAVLHTDDDGSKHIHVLVPRLDLQSEKSLNIAPPGHEKHFDALRDYFNTKYQWSRPDDLLLANFTQEPNHVAKLNAQAKRMASEELKTLTKKQFCKTVDNYVKTLLKTQTAKNRADIVKCIKQLQGVKSVKQSKEFLSVVLSNGKTHRLKGDFYHEQFEIGLYSQRLRAAAESRATADELAAALTDADQLRATYWEKRAAYHRQHYAFAQSAGEDNSPGIAPQLNFGRDRESITSSNTNTDSELYGANRGTPGKTREYRYYGNLKSEIEHRFVFNINSGSTEQNQQPAAEHLDRSEEHPSPSPGPSTASDSQRKRADRERNTDADHGKTEYAKSKIHFMRDDLVWTADLFNSFLSGLSSPYKLEDHRSATTNYSTELRSNHGPNQLFEHPTEVSHADRNRPIFDRAKRLVESTKQLVSRTKRSLESTGQFIKEYFDHLQRSRAEFNGQNQQLELRERSSTSLDFGYESRTFKARAGRIFGAITASISRKLENPIAKAIDDSIKSTEFKSYCQRLSEDRITTYSTDNRHTADRPGGSTLNHLAIAGTNRLLHRLGDAKQADQYAWGNCRTINDLNQELEQLEPLVAKLRPKPKPATDFSRLRYDGYYPDYVISHRELSGQQEYAYQNKRTFDVIHIIKKKSEKLMDYMSQARKMLNSSDYQLIKESIKNDERMLRYLKCDDLLEPQNGHFKDEKASYLSCIQNFNEIRSTIDAVTFPQPKGPEREVVERSNQPELTLTPEQNNDFNFDF</sequence>
<feature type="region of interest" description="Disordered" evidence="1">
    <location>
        <begin position="310"/>
        <end position="356"/>
    </location>
</feature>
<dbReference type="InterPro" id="IPR005094">
    <property type="entry name" value="Endonuclease_MobA/VirD2"/>
</dbReference>
<evidence type="ECO:0000256" key="1">
    <source>
        <dbReference type="SAM" id="MobiDB-lite"/>
    </source>
</evidence>
<feature type="compositionally biased region" description="Basic and acidic residues" evidence="1">
    <location>
        <begin position="389"/>
        <end position="398"/>
    </location>
</feature>
<reference evidence="3" key="2">
    <citation type="journal article" date="2022" name="Sci. Total Environ.">
        <title>Prevalence, transmission, and molecular epidemiology of tet(X)-positive bacteria among humans, animals, and environmental niches in China: An epidemiological, and genomic-based study.</title>
        <authorList>
            <person name="Dong N."/>
            <person name="Zeng Y."/>
            <person name="Cai C."/>
            <person name="Sun C."/>
            <person name="Lu J."/>
            <person name="Liu C."/>
            <person name="Zhou H."/>
            <person name="Sun Q."/>
            <person name="Shu L."/>
            <person name="Wang H."/>
            <person name="Wang Y."/>
            <person name="Wang S."/>
            <person name="Wu C."/>
            <person name="Chan E.W."/>
            <person name="Chen G."/>
            <person name="Shen Z."/>
            <person name="Chen S."/>
            <person name="Zhang R."/>
        </authorList>
    </citation>
    <scope>NUCLEOTIDE SEQUENCE</scope>
    <source>
        <strain evidence="3">DF49-4</strain>
    </source>
</reference>
<accession>A0AB35M614</accession>